<dbReference type="PROSITE" id="PS51450">
    <property type="entry name" value="LRR"/>
    <property type="match status" value="1"/>
</dbReference>
<evidence type="ECO:0000313" key="1">
    <source>
        <dbReference type="EMBL" id="CAJ1950816.1"/>
    </source>
</evidence>
<proteinExistence type="predicted"/>
<dbReference type="Gene3D" id="3.80.10.10">
    <property type="entry name" value="Ribonuclease Inhibitor"/>
    <property type="match status" value="1"/>
</dbReference>
<dbReference type="InterPro" id="IPR001611">
    <property type="entry name" value="Leu-rich_rpt"/>
</dbReference>
<gene>
    <name evidence="1" type="ORF">CYCCA115_LOCUS12771</name>
</gene>
<sequence length="487" mass="55235">MPVVRAFNKSAQCIKGIGRTRNVHDDIASMEVENGPVVLGDETRLDYSTLSRILNRNSKKLQQISINNQVTLSAEYLAFLVSTFQKTTCLRLQDSFHDAAEFGCLVAGLAQPGGLRELQMSFFTPHNRDLNNHLLLLLKGIAFASSLERLHLLLRYRLDVLRPALIDAILMNRTLKSLCLDISWYADDGLLFPEVFQAAARNKHIQDLTLRVSGGRQPTLLKEEVWVPTLCHQECTIEKVCLFGIKFGTDYGEVMGQNTSVKELVIQSADLSFADTSKILYRFKSLVSVDLAFNNLGSISIFDNFLLGEEPTLESLNLECNNISEEDMMNFLTNLPKMKILRNLQLNGNPILQSRSCMQAFKRAVCSNTACLERAQYYSIGYEEKDDAKGFGLNVLPSQSSTTMEESPQGYQDMEKILMVQLSLNRFGRRHLLGGSSNYLPSNLWPLLLERASNLRYYSLRDVWKRPSLECTRLDVAYWLLREKIFV</sequence>
<dbReference type="SUPFAM" id="SSF52047">
    <property type="entry name" value="RNI-like"/>
    <property type="match status" value="1"/>
</dbReference>
<keyword evidence="2" id="KW-1185">Reference proteome</keyword>
<dbReference type="InterPro" id="IPR032675">
    <property type="entry name" value="LRR_dom_sf"/>
</dbReference>
<dbReference type="Proteomes" id="UP001295423">
    <property type="component" value="Unassembled WGS sequence"/>
</dbReference>
<name>A0AAD2JHE0_9STRA</name>
<protein>
    <submittedName>
        <fullName evidence="1">Uncharacterized protein</fullName>
    </submittedName>
</protein>
<dbReference type="EMBL" id="CAKOGP040001770">
    <property type="protein sequence ID" value="CAJ1950816.1"/>
    <property type="molecule type" value="Genomic_DNA"/>
</dbReference>
<reference evidence="1" key="1">
    <citation type="submission" date="2023-08" db="EMBL/GenBank/DDBJ databases">
        <authorList>
            <person name="Audoor S."/>
            <person name="Bilcke G."/>
        </authorList>
    </citation>
    <scope>NUCLEOTIDE SEQUENCE</scope>
</reference>
<comment type="caution">
    <text evidence="1">The sequence shown here is derived from an EMBL/GenBank/DDBJ whole genome shotgun (WGS) entry which is preliminary data.</text>
</comment>
<organism evidence="1 2">
    <name type="scientific">Cylindrotheca closterium</name>
    <dbReference type="NCBI Taxonomy" id="2856"/>
    <lineage>
        <taxon>Eukaryota</taxon>
        <taxon>Sar</taxon>
        <taxon>Stramenopiles</taxon>
        <taxon>Ochrophyta</taxon>
        <taxon>Bacillariophyta</taxon>
        <taxon>Bacillariophyceae</taxon>
        <taxon>Bacillariophycidae</taxon>
        <taxon>Bacillariales</taxon>
        <taxon>Bacillariaceae</taxon>
        <taxon>Cylindrotheca</taxon>
    </lineage>
</organism>
<dbReference type="AlphaFoldDB" id="A0AAD2JHE0"/>
<accession>A0AAD2JHE0</accession>
<evidence type="ECO:0000313" key="2">
    <source>
        <dbReference type="Proteomes" id="UP001295423"/>
    </source>
</evidence>